<sequence length="253" mass="26570">MTEQKQRVIVITGGGSGMGEAMAEAFVREEGAAVAILGRNGERLGQVAKSLGPNVFDYQVDVSQRQQVEAAVEAIVGRYDRIDVLINAAGFSGNGVKTDMSLVEAERDWDHVQETNLKGSFLMTMAVAPHLSRPGGRIIFISSIAAYTGGSRAGSVVYAATKAGVHGLTYGFARELSEQGITVNAIAPGFIADTGFTGDWSDERVQGIVSQVPVGRAGQVDDVSGAALYLASPRASFVTGQILNVNGGWRFGS</sequence>
<evidence type="ECO:0000313" key="5">
    <source>
        <dbReference type="Proteomes" id="UP000287224"/>
    </source>
</evidence>
<protein>
    <submittedName>
        <fullName evidence="4">Short-chain dehydrogenase</fullName>
    </submittedName>
</protein>
<reference evidence="5" key="1">
    <citation type="submission" date="2018-12" db="EMBL/GenBank/DDBJ databases">
        <title>Tengunoibacter tsumagoiensis gen. nov., sp. nov., Dictyobacter kobayashii sp. nov., D. alpinus sp. nov., and D. joshuensis sp. nov. and description of Dictyobacteraceae fam. nov. within the order Ktedonobacterales isolated from Tengu-no-mugimeshi.</title>
        <authorList>
            <person name="Wang C.M."/>
            <person name="Zheng Y."/>
            <person name="Sakai Y."/>
            <person name="Toyoda A."/>
            <person name="Minakuchi Y."/>
            <person name="Abe K."/>
            <person name="Yokota A."/>
            <person name="Yabe S."/>
        </authorList>
    </citation>
    <scope>NUCLEOTIDE SEQUENCE [LARGE SCALE GENOMIC DNA]</scope>
    <source>
        <strain evidence="5">S-27</strain>
    </source>
</reference>
<dbReference type="PANTHER" id="PTHR42760:SF40">
    <property type="entry name" value="3-OXOACYL-[ACYL-CARRIER-PROTEIN] REDUCTASE, CHLOROPLASTIC"/>
    <property type="match status" value="1"/>
</dbReference>
<evidence type="ECO:0000259" key="3">
    <source>
        <dbReference type="SMART" id="SM00822"/>
    </source>
</evidence>
<dbReference type="InterPro" id="IPR020904">
    <property type="entry name" value="Sc_DH/Rdtase_CS"/>
</dbReference>
<proteinExistence type="inferred from homology"/>
<dbReference type="PROSITE" id="PS00061">
    <property type="entry name" value="ADH_SHORT"/>
    <property type="match status" value="1"/>
</dbReference>
<dbReference type="InterPro" id="IPR002347">
    <property type="entry name" value="SDR_fam"/>
</dbReference>
<evidence type="ECO:0000313" key="4">
    <source>
        <dbReference type="EMBL" id="GCE05671.1"/>
    </source>
</evidence>
<dbReference type="Pfam" id="PF13561">
    <property type="entry name" value="adh_short_C2"/>
    <property type="match status" value="1"/>
</dbReference>
<organism evidence="4 5">
    <name type="scientific">Dictyobacter aurantiacus</name>
    <dbReference type="NCBI Taxonomy" id="1936993"/>
    <lineage>
        <taxon>Bacteria</taxon>
        <taxon>Bacillati</taxon>
        <taxon>Chloroflexota</taxon>
        <taxon>Ktedonobacteria</taxon>
        <taxon>Ktedonobacterales</taxon>
        <taxon>Dictyobacteraceae</taxon>
        <taxon>Dictyobacter</taxon>
    </lineage>
</organism>
<name>A0A401ZFK5_9CHLR</name>
<dbReference type="FunFam" id="3.40.50.720:FF:000084">
    <property type="entry name" value="Short-chain dehydrogenase reductase"/>
    <property type="match status" value="1"/>
</dbReference>
<feature type="domain" description="Ketoreductase" evidence="3">
    <location>
        <begin position="7"/>
        <end position="194"/>
    </location>
</feature>
<keyword evidence="5" id="KW-1185">Reference proteome</keyword>
<evidence type="ECO:0000256" key="1">
    <source>
        <dbReference type="ARBA" id="ARBA00006484"/>
    </source>
</evidence>
<dbReference type="OrthoDB" id="9803333at2"/>
<dbReference type="EMBL" id="BIFQ01000001">
    <property type="protein sequence ID" value="GCE05671.1"/>
    <property type="molecule type" value="Genomic_DNA"/>
</dbReference>
<dbReference type="Proteomes" id="UP000287224">
    <property type="component" value="Unassembled WGS sequence"/>
</dbReference>
<dbReference type="SMART" id="SM00822">
    <property type="entry name" value="PKS_KR"/>
    <property type="match status" value="1"/>
</dbReference>
<comment type="similarity">
    <text evidence="1">Belongs to the short-chain dehydrogenases/reductases (SDR) family.</text>
</comment>
<dbReference type="GO" id="GO:0016616">
    <property type="term" value="F:oxidoreductase activity, acting on the CH-OH group of donors, NAD or NADP as acceptor"/>
    <property type="evidence" value="ECO:0007669"/>
    <property type="project" value="UniProtKB-ARBA"/>
</dbReference>
<dbReference type="PRINTS" id="PR00080">
    <property type="entry name" value="SDRFAMILY"/>
</dbReference>
<dbReference type="AlphaFoldDB" id="A0A401ZFK5"/>
<keyword evidence="2" id="KW-0560">Oxidoreductase</keyword>
<dbReference type="InterPro" id="IPR057326">
    <property type="entry name" value="KR_dom"/>
</dbReference>
<dbReference type="PRINTS" id="PR00081">
    <property type="entry name" value="GDHRDH"/>
</dbReference>
<accession>A0A401ZFK5</accession>
<gene>
    <name evidence="4" type="ORF">KDAU_30000</name>
</gene>
<dbReference type="Gene3D" id="3.40.50.720">
    <property type="entry name" value="NAD(P)-binding Rossmann-like Domain"/>
    <property type="match status" value="1"/>
</dbReference>
<dbReference type="GO" id="GO:0030497">
    <property type="term" value="P:fatty acid elongation"/>
    <property type="evidence" value="ECO:0007669"/>
    <property type="project" value="TreeGrafter"/>
</dbReference>
<evidence type="ECO:0000256" key="2">
    <source>
        <dbReference type="ARBA" id="ARBA00023002"/>
    </source>
</evidence>
<dbReference type="InterPro" id="IPR036291">
    <property type="entry name" value="NAD(P)-bd_dom_sf"/>
</dbReference>
<dbReference type="SUPFAM" id="SSF51735">
    <property type="entry name" value="NAD(P)-binding Rossmann-fold domains"/>
    <property type="match status" value="1"/>
</dbReference>
<dbReference type="PANTHER" id="PTHR42760">
    <property type="entry name" value="SHORT-CHAIN DEHYDROGENASES/REDUCTASES FAMILY MEMBER"/>
    <property type="match status" value="1"/>
</dbReference>
<dbReference type="RefSeq" id="WP_126596695.1">
    <property type="nucleotide sequence ID" value="NZ_BIFQ01000001.1"/>
</dbReference>
<comment type="caution">
    <text evidence="4">The sequence shown here is derived from an EMBL/GenBank/DDBJ whole genome shotgun (WGS) entry which is preliminary data.</text>
</comment>